<dbReference type="EMBL" id="CP106856">
    <property type="protein sequence ID" value="UYB37680.1"/>
    <property type="molecule type" value="Genomic_DNA"/>
</dbReference>
<dbReference type="Pfam" id="PF07811">
    <property type="entry name" value="TadE"/>
    <property type="match status" value="1"/>
</dbReference>
<keyword evidence="1" id="KW-0472">Membrane</keyword>
<dbReference type="Proteomes" id="UP001063368">
    <property type="component" value="Chromosome"/>
</dbReference>
<feature type="transmembrane region" description="Helical" evidence="1">
    <location>
        <begin position="25"/>
        <end position="46"/>
    </location>
</feature>
<evidence type="ECO:0000313" key="4">
    <source>
        <dbReference type="Proteomes" id="UP001063368"/>
    </source>
</evidence>
<evidence type="ECO:0000259" key="2">
    <source>
        <dbReference type="Pfam" id="PF07811"/>
    </source>
</evidence>
<evidence type="ECO:0000313" key="3">
    <source>
        <dbReference type="EMBL" id="UYB37680.1"/>
    </source>
</evidence>
<name>A0ABY6FX23_9MICC</name>
<keyword evidence="1" id="KW-1133">Transmembrane helix</keyword>
<dbReference type="RefSeq" id="WP_263129018.1">
    <property type="nucleotide sequence ID" value="NZ_CP106856.1"/>
</dbReference>
<keyword evidence="1" id="KW-0812">Transmembrane</keyword>
<dbReference type="InterPro" id="IPR012495">
    <property type="entry name" value="TadE-like_dom"/>
</dbReference>
<organism evidence="3 4">
    <name type="scientific">Arthrobacter koreensis</name>
    <dbReference type="NCBI Taxonomy" id="199136"/>
    <lineage>
        <taxon>Bacteria</taxon>
        <taxon>Bacillati</taxon>
        <taxon>Actinomycetota</taxon>
        <taxon>Actinomycetes</taxon>
        <taxon>Micrococcales</taxon>
        <taxon>Micrococcaceae</taxon>
        <taxon>Arthrobacter</taxon>
    </lineage>
</organism>
<reference evidence="3" key="1">
    <citation type="submission" date="2022-09" db="EMBL/GenBank/DDBJ databases">
        <authorList>
            <person name="Li D."/>
            <person name="Cheng J."/>
            <person name="Li Y."/>
        </authorList>
    </citation>
    <scope>NUCLEOTIDE SEQUENCE</scope>
    <source>
        <strain evidence="3">DL</strain>
    </source>
</reference>
<gene>
    <name evidence="3" type="ORF">N9A08_11070</name>
</gene>
<feature type="domain" description="TadE-like" evidence="2">
    <location>
        <begin position="19"/>
        <end position="61"/>
    </location>
</feature>
<protein>
    <submittedName>
        <fullName evidence="3">Pilus assembly protein</fullName>
    </submittedName>
</protein>
<accession>A0ABY6FX23</accession>
<proteinExistence type="predicted"/>
<keyword evidence="4" id="KW-1185">Reference proteome</keyword>
<sequence length="136" mass="14207">MTRADAGKGDEPIQESDSGSAVVDFVLVGALLTVIVVAVIQLALVLHVRNTLTDAAASGARYGTLADRNAQDGVERARQLISGSLSPEFAQDISYARTEDAGHTMLKVTVRSPLPVIGLIGPQGGIEVAGHAYWPD</sequence>
<evidence type="ECO:0000256" key="1">
    <source>
        <dbReference type="SAM" id="Phobius"/>
    </source>
</evidence>